<evidence type="ECO:0000256" key="8">
    <source>
        <dbReference type="ARBA" id="ARBA00023065"/>
    </source>
</evidence>
<keyword evidence="7" id="KW-0915">Sodium</keyword>
<keyword evidence="15" id="KW-1185">Reference proteome</keyword>
<evidence type="ECO:0000256" key="2">
    <source>
        <dbReference type="ARBA" id="ARBA00007193"/>
    </source>
</evidence>
<keyword evidence="4 12" id="KW-0894">Sodium channel</keyword>
<dbReference type="GO" id="GO:0015280">
    <property type="term" value="F:ligand-gated sodium channel activity"/>
    <property type="evidence" value="ECO:0007669"/>
    <property type="project" value="TreeGrafter"/>
</dbReference>
<dbReference type="PRINTS" id="PR01078">
    <property type="entry name" value="AMINACHANNEL"/>
</dbReference>
<evidence type="ECO:0000256" key="4">
    <source>
        <dbReference type="ARBA" id="ARBA00022461"/>
    </source>
</evidence>
<comment type="caution">
    <text evidence="14">The sequence shown here is derived from an EMBL/GenBank/DDBJ whole genome shotgun (WGS) entry which is preliminary data.</text>
</comment>
<gene>
    <name evidence="14" type="ORF">JTE90_021491</name>
</gene>
<keyword evidence="6 13" id="KW-1133">Transmembrane helix</keyword>
<proteinExistence type="inferred from homology"/>
<evidence type="ECO:0000313" key="15">
    <source>
        <dbReference type="Proteomes" id="UP000827092"/>
    </source>
</evidence>
<evidence type="ECO:0000256" key="9">
    <source>
        <dbReference type="ARBA" id="ARBA00023136"/>
    </source>
</evidence>
<dbReference type="PANTHER" id="PTHR11690:SF248">
    <property type="entry name" value="PICKPOCKET 17, ISOFORM A"/>
    <property type="match status" value="1"/>
</dbReference>
<keyword evidence="10 12" id="KW-0739">Sodium transport</keyword>
<organism evidence="14 15">
    <name type="scientific">Oedothorax gibbosus</name>
    <dbReference type="NCBI Taxonomy" id="931172"/>
    <lineage>
        <taxon>Eukaryota</taxon>
        <taxon>Metazoa</taxon>
        <taxon>Ecdysozoa</taxon>
        <taxon>Arthropoda</taxon>
        <taxon>Chelicerata</taxon>
        <taxon>Arachnida</taxon>
        <taxon>Araneae</taxon>
        <taxon>Araneomorphae</taxon>
        <taxon>Entelegynae</taxon>
        <taxon>Araneoidea</taxon>
        <taxon>Linyphiidae</taxon>
        <taxon>Erigoninae</taxon>
        <taxon>Oedothorax</taxon>
    </lineage>
</organism>
<dbReference type="Gene3D" id="2.60.470.10">
    <property type="entry name" value="Acid-sensing ion channels like domains"/>
    <property type="match status" value="1"/>
</dbReference>
<accession>A0AAV6VR62</accession>
<evidence type="ECO:0000256" key="6">
    <source>
        <dbReference type="ARBA" id="ARBA00022989"/>
    </source>
</evidence>
<evidence type="ECO:0000256" key="5">
    <source>
        <dbReference type="ARBA" id="ARBA00022692"/>
    </source>
</evidence>
<evidence type="ECO:0000256" key="10">
    <source>
        <dbReference type="ARBA" id="ARBA00023201"/>
    </source>
</evidence>
<keyword evidence="11 12" id="KW-0407">Ion channel</keyword>
<feature type="transmembrane region" description="Helical" evidence="13">
    <location>
        <begin position="62"/>
        <end position="80"/>
    </location>
</feature>
<evidence type="ECO:0000256" key="7">
    <source>
        <dbReference type="ARBA" id="ARBA00023053"/>
    </source>
</evidence>
<evidence type="ECO:0000313" key="14">
    <source>
        <dbReference type="EMBL" id="KAG8198234.1"/>
    </source>
</evidence>
<keyword evidence="3 12" id="KW-0813">Transport</keyword>
<comment type="similarity">
    <text evidence="2 12">Belongs to the amiloride-sensitive sodium channel (TC 1.A.6) family.</text>
</comment>
<evidence type="ECO:0000256" key="13">
    <source>
        <dbReference type="SAM" id="Phobius"/>
    </source>
</evidence>
<dbReference type="PANTHER" id="PTHR11690">
    <property type="entry name" value="AMILORIDE-SENSITIVE SODIUM CHANNEL-RELATED"/>
    <property type="match status" value="1"/>
</dbReference>
<evidence type="ECO:0000256" key="3">
    <source>
        <dbReference type="ARBA" id="ARBA00022448"/>
    </source>
</evidence>
<keyword evidence="8 12" id="KW-0406">Ion transport</keyword>
<keyword evidence="5 12" id="KW-0812">Transmembrane</keyword>
<keyword evidence="9 13" id="KW-0472">Membrane</keyword>
<dbReference type="Gene3D" id="1.10.287.770">
    <property type="entry name" value="YojJ-like"/>
    <property type="match status" value="1"/>
</dbReference>
<dbReference type="EMBL" id="JAFNEN010000041">
    <property type="protein sequence ID" value="KAG8198234.1"/>
    <property type="molecule type" value="Genomic_DNA"/>
</dbReference>
<dbReference type="AlphaFoldDB" id="A0AAV6VR62"/>
<protein>
    <submittedName>
        <fullName evidence="14">Uncharacterized protein</fullName>
    </submittedName>
</protein>
<sequence length="538" mass="61464">MSSLKKMKSKELSFNEDVEKVSLGNGEVNQDNLKSVAKNLLTRSSVYAVSQLVTSSGIARKFLWLLVLVFGLMGCSYEVYRFLTLYFQYPVVITLEVQNGWQLDFPAVTVCNLNRIPLNYYMCIKSNLTVTECNEIRCRNGSIERRISTNLRPILLSERNKFAPCSTNFDGVFSDEHVDQLYFLNQYLSLSNEDRYEAGYKADTFIESCSYNSESCSTRNFTNFQSIEFGNCFTFNAKSESNMKPLKTPYIGPNSGLVVTLNLGINDYSPLTSSIGARVVVHEPHAKPNPEDYGFNISPGFETSVSLQQRSIHRLPHPYRDKCKHYDQEFMDSDRNQEDCIRKCMQNENFQRCGCADPFLPADSSLDLCDLRNQTLMCCLDEVMKSLTRDATPCPCPLPCETTYYEMTTSKAEWPAFPYYKEFIKDPKPTLSPCNNDTEHTVGHEENYPEMKRTTAKLKVFYKTLENTSYKQEPMFQESELFSQLGGQLGLWLGVSLVALFECIENVSHLLHYCISKSGIRNKQSQSSSLKIKKSMKM</sequence>
<dbReference type="Pfam" id="PF00858">
    <property type="entry name" value="ASC"/>
    <property type="match status" value="1"/>
</dbReference>
<dbReference type="Proteomes" id="UP000827092">
    <property type="component" value="Unassembled WGS sequence"/>
</dbReference>
<dbReference type="GO" id="GO:0005886">
    <property type="term" value="C:plasma membrane"/>
    <property type="evidence" value="ECO:0007669"/>
    <property type="project" value="TreeGrafter"/>
</dbReference>
<evidence type="ECO:0000256" key="11">
    <source>
        <dbReference type="ARBA" id="ARBA00023303"/>
    </source>
</evidence>
<evidence type="ECO:0000256" key="12">
    <source>
        <dbReference type="RuleBase" id="RU000679"/>
    </source>
</evidence>
<dbReference type="InterPro" id="IPR001873">
    <property type="entry name" value="ENaC"/>
</dbReference>
<name>A0AAV6VR62_9ARAC</name>
<reference evidence="14 15" key="1">
    <citation type="journal article" date="2022" name="Nat. Ecol. Evol.">
        <title>A masculinizing supergene underlies an exaggerated male reproductive morph in a spider.</title>
        <authorList>
            <person name="Hendrickx F."/>
            <person name="De Corte Z."/>
            <person name="Sonet G."/>
            <person name="Van Belleghem S.M."/>
            <person name="Kostlbacher S."/>
            <person name="Vangestel C."/>
        </authorList>
    </citation>
    <scope>NUCLEOTIDE SEQUENCE [LARGE SCALE GENOMIC DNA]</scope>
    <source>
        <strain evidence="14">W744_W776</strain>
    </source>
</reference>
<comment type="subcellular location">
    <subcellularLocation>
        <location evidence="1">Membrane</location>
        <topology evidence="1">Multi-pass membrane protein</topology>
    </subcellularLocation>
</comment>
<evidence type="ECO:0000256" key="1">
    <source>
        <dbReference type="ARBA" id="ARBA00004141"/>
    </source>
</evidence>